<dbReference type="AlphaFoldDB" id="A0A6P1T4D9"/>
<dbReference type="RefSeq" id="WP_161861963.1">
    <property type="nucleotide sequence ID" value="NZ_CP046620.1"/>
</dbReference>
<name>A0A6P1T4D9_9RHOB</name>
<evidence type="ECO:0000313" key="2">
    <source>
        <dbReference type="Proteomes" id="UP000464495"/>
    </source>
</evidence>
<dbReference type="EMBL" id="CP046620">
    <property type="protein sequence ID" value="QHQ35402.1"/>
    <property type="molecule type" value="Genomic_DNA"/>
</dbReference>
<sequence length="83" mass="9312">MKLNEMKTYLAAHGAEEGVAYSHGGLGGGEITGIEKIDGVWHTYSSERGKKQGYRAWPSEEEAVADVMKYAEKFARAYKLWRD</sequence>
<reference evidence="1 2" key="1">
    <citation type="submission" date="2019-12" db="EMBL/GenBank/DDBJ databases">
        <title>Complete genome sequence of Algicella marina strain 9Alg 56(T) isolated from the red alga Tichocarpus crinitus.</title>
        <authorList>
            <person name="Kim S.-G."/>
            <person name="Nedashkovskaya O.I."/>
        </authorList>
    </citation>
    <scope>NUCLEOTIDE SEQUENCE [LARGE SCALE GENOMIC DNA]</scope>
    <source>
        <strain evidence="1 2">9Alg 56</strain>
    </source>
</reference>
<organism evidence="1 2">
    <name type="scientific">Algicella marina</name>
    <dbReference type="NCBI Taxonomy" id="2683284"/>
    <lineage>
        <taxon>Bacteria</taxon>
        <taxon>Pseudomonadati</taxon>
        <taxon>Pseudomonadota</taxon>
        <taxon>Alphaproteobacteria</taxon>
        <taxon>Rhodobacterales</taxon>
        <taxon>Paracoccaceae</taxon>
        <taxon>Algicella</taxon>
    </lineage>
</organism>
<accession>A0A6P1T4D9</accession>
<proteinExistence type="predicted"/>
<evidence type="ECO:0000313" key="1">
    <source>
        <dbReference type="EMBL" id="QHQ35402.1"/>
    </source>
</evidence>
<gene>
    <name evidence="1" type="ORF">GO499_09440</name>
</gene>
<dbReference type="KEGG" id="amaq:GO499_09440"/>
<keyword evidence="2" id="KW-1185">Reference proteome</keyword>
<dbReference type="Proteomes" id="UP000464495">
    <property type="component" value="Chromosome"/>
</dbReference>
<protein>
    <submittedName>
        <fullName evidence="1">Uncharacterized protein</fullName>
    </submittedName>
</protein>